<gene>
    <name evidence="1" type="ORF">OSB04_007830</name>
</gene>
<dbReference type="Proteomes" id="UP001172457">
    <property type="component" value="Chromosome 2"/>
</dbReference>
<comment type="caution">
    <text evidence="1">The sequence shown here is derived from an EMBL/GenBank/DDBJ whole genome shotgun (WGS) entry which is preliminary data.</text>
</comment>
<protein>
    <submittedName>
        <fullName evidence="1">Uncharacterized protein</fullName>
    </submittedName>
</protein>
<sequence>MATLVVGDAQVVADADGRQRWSAPEVVYGSRHRCRWSAAVVVVKGGRRRRGPRRWSAAVVEASIAIAVIRDVGNGGSESVSWRNDLRNVTSPVASEIHFPKP</sequence>
<evidence type="ECO:0000313" key="2">
    <source>
        <dbReference type="Proteomes" id="UP001172457"/>
    </source>
</evidence>
<organism evidence="1 2">
    <name type="scientific">Centaurea solstitialis</name>
    <name type="common">yellow star-thistle</name>
    <dbReference type="NCBI Taxonomy" id="347529"/>
    <lineage>
        <taxon>Eukaryota</taxon>
        <taxon>Viridiplantae</taxon>
        <taxon>Streptophyta</taxon>
        <taxon>Embryophyta</taxon>
        <taxon>Tracheophyta</taxon>
        <taxon>Spermatophyta</taxon>
        <taxon>Magnoliopsida</taxon>
        <taxon>eudicotyledons</taxon>
        <taxon>Gunneridae</taxon>
        <taxon>Pentapetalae</taxon>
        <taxon>asterids</taxon>
        <taxon>campanulids</taxon>
        <taxon>Asterales</taxon>
        <taxon>Asteraceae</taxon>
        <taxon>Carduoideae</taxon>
        <taxon>Cardueae</taxon>
        <taxon>Centaureinae</taxon>
        <taxon>Centaurea</taxon>
    </lineage>
</organism>
<accession>A0AA38WR28</accession>
<name>A0AA38WR28_9ASTR</name>
<dbReference type="AlphaFoldDB" id="A0AA38WR28"/>
<proteinExistence type="predicted"/>
<reference evidence="1" key="1">
    <citation type="submission" date="2023-03" db="EMBL/GenBank/DDBJ databases">
        <title>Chromosome-scale reference genome and RAD-based genetic map of yellow starthistle (Centaurea solstitialis) reveal putative structural variation and QTLs associated with invader traits.</title>
        <authorList>
            <person name="Reatini B."/>
            <person name="Cang F.A."/>
            <person name="Jiang Q."/>
            <person name="Mckibben M.T.W."/>
            <person name="Barker M.S."/>
            <person name="Rieseberg L.H."/>
            <person name="Dlugosch K.M."/>
        </authorList>
    </citation>
    <scope>NUCLEOTIDE SEQUENCE</scope>
    <source>
        <strain evidence="1">CAN-66</strain>
        <tissue evidence="1">Leaf</tissue>
    </source>
</reference>
<evidence type="ECO:0000313" key="1">
    <source>
        <dbReference type="EMBL" id="KAJ9562670.1"/>
    </source>
</evidence>
<dbReference type="EMBL" id="JARYMX010000002">
    <property type="protein sequence ID" value="KAJ9562670.1"/>
    <property type="molecule type" value="Genomic_DNA"/>
</dbReference>
<keyword evidence="2" id="KW-1185">Reference proteome</keyword>